<gene>
    <name evidence="2" type="ORF">PR048_026253</name>
</gene>
<proteinExistence type="predicted"/>
<dbReference type="Gene3D" id="3.30.420.10">
    <property type="entry name" value="Ribonuclease H-like superfamily/Ribonuclease H"/>
    <property type="match status" value="1"/>
</dbReference>
<dbReference type="InterPro" id="IPR036397">
    <property type="entry name" value="RNaseH_sf"/>
</dbReference>
<evidence type="ECO:0000313" key="2">
    <source>
        <dbReference type="EMBL" id="KAJ8872644.1"/>
    </source>
</evidence>
<keyword evidence="3" id="KW-1185">Reference proteome</keyword>
<dbReference type="InterPro" id="IPR052338">
    <property type="entry name" value="Transposase_5"/>
</dbReference>
<feature type="compositionally biased region" description="Basic and acidic residues" evidence="1">
    <location>
        <begin position="211"/>
        <end position="222"/>
    </location>
</feature>
<reference evidence="2 3" key="1">
    <citation type="submission" date="2023-02" db="EMBL/GenBank/DDBJ databases">
        <title>LHISI_Scaffold_Assembly.</title>
        <authorList>
            <person name="Stuart O.P."/>
            <person name="Cleave R."/>
            <person name="Magrath M.J.L."/>
            <person name="Mikheyev A.S."/>
        </authorList>
    </citation>
    <scope>NUCLEOTIDE SEQUENCE [LARGE SCALE GENOMIC DNA]</scope>
    <source>
        <strain evidence="2">Daus_M_001</strain>
        <tissue evidence="2">Leg muscle</tissue>
    </source>
</reference>
<name>A0ABQ9GKU1_9NEOP</name>
<organism evidence="2 3">
    <name type="scientific">Dryococelus australis</name>
    <dbReference type="NCBI Taxonomy" id="614101"/>
    <lineage>
        <taxon>Eukaryota</taxon>
        <taxon>Metazoa</taxon>
        <taxon>Ecdysozoa</taxon>
        <taxon>Arthropoda</taxon>
        <taxon>Hexapoda</taxon>
        <taxon>Insecta</taxon>
        <taxon>Pterygota</taxon>
        <taxon>Neoptera</taxon>
        <taxon>Polyneoptera</taxon>
        <taxon>Phasmatodea</taxon>
        <taxon>Verophasmatodea</taxon>
        <taxon>Anareolatae</taxon>
        <taxon>Phasmatidae</taxon>
        <taxon>Eurycanthinae</taxon>
        <taxon>Dryococelus</taxon>
    </lineage>
</organism>
<evidence type="ECO:0000256" key="1">
    <source>
        <dbReference type="SAM" id="MobiDB-lite"/>
    </source>
</evidence>
<accession>A0ABQ9GKU1</accession>
<comment type="caution">
    <text evidence="2">The sequence shown here is derived from an EMBL/GenBank/DDBJ whole genome shotgun (WGS) entry which is preliminary data.</text>
</comment>
<feature type="region of interest" description="Disordered" evidence="1">
    <location>
        <begin position="1"/>
        <end position="24"/>
    </location>
</feature>
<feature type="compositionally biased region" description="Basic and acidic residues" evidence="1">
    <location>
        <begin position="1"/>
        <end position="14"/>
    </location>
</feature>
<evidence type="ECO:0000313" key="3">
    <source>
        <dbReference type="Proteomes" id="UP001159363"/>
    </source>
</evidence>
<dbReference type="PANTHER" id="PTHR23022">
    <property type="entry name" value="TRANSPOSABLE ELEMENT-RELATED"/>
    <property type="match status" value="1"/>
</dbReference>
<evidence type="ECO:0008006" key="4">
    <source>
        <dbReference type="Google" id="ProtNLM"/>
    </source>
</evidence>
<dbReference type="EMBL" id="JARBHB010000011">
    <property type="protein sequence ID" value="KAJ8872644.1"/>
    <property type="molecule type" value="Genomic_DNA"/>
</dbReference>
<protein>
    <recommendedName>
        <fullName evidence="4">Transposase</fullName>
    </recommendedName>
</protein>
<dbReference type="PANTHER" id="PTHR23022:SF135">
    <property type="entry name" value="SI:DKEY-77F5.3"/>
    <property type="match status" value="1"/>
</dbReference>
<feature type="region of interest" description="Disordered" evidence="1">
    <location>
        <begin position="211"/>
        <end position="237"/>
    </location>
</feature>
<dbReference type="Proteomes" id="UP001159363">
    <property type="component" value="Chromosome 10"/>
</dbReference>
<sequence length="666" mass="74009">MEQRRNERVGETGDPRGNPPTNGIVQCDSKMRNPESTAMLISHMAEGYTTRLQVDLTQGFQKCSFCPEKPIHVLSTGPNAGFHTTRLVAVLPALVMQARTAPAPRQGNLPGFAQWESCRTMPSVGGAFSGISVPPPPPPHFFHSGAALYSLQSPSIGSQDLAVKSRTNLFTDSLTRNNTTARHLALDPHQHAAAEVTCPFLLRWQRPCARESRSPCQPREEESYSGPPALRPPGYPPSLTPSARDLTTVILDQQVLIFNDGPNQVRLIPYAYAVRPEHCAPIQSLVLSGDGALDTRVSVALIAPALLGLRRGRKFQAGGGLKAGLRLTQHTSVELCGLHTLQACVEPVDKEMARVTDLSDFDKGVIVGCHLSGLSSRAIARKSHSSLKREIVKNRAQPVAAIRQEFHTATEVSVSFGTLRTEAHRLGYFVRAAAHKPHITTSNKARRLRWCLDRRNWTLEHCKSVLWRDESRFTLFRSDGRVWVWRLPGERLLPECIVPTRKFGGGGVMVWGCFTAFGVGPLVYVCGSMNTEAYCNILDDEMLPTLWRFYGIDPCYFQDDNAMCRVSRSPDLNPIEHLWDELDRRVRARKAPPKSIAELMESLLEELRRIPVDVLQTLVESMPVRVATVIAGRVITRYESEIMMRRRNISATGEAMISHFSGFCDN</sequence>